<protein>
    <recommendedName>
        <fullName evidence="3">MutL C-terminal dimerisation domain-containing protein</fullName>
    </recommendedName>
</protein>
<accession>A0A8T1U7L1</accession>
<dbReference type="InterPro" id="IPR038973">
    <property type="entry name" value="MutL/Mlh/Pms-like"/>
</dbReference>
<organism evidence="1 2">
    <name type="scientific">Phytophthora cactorum</name>
    <dbReference type="NCBI Taxonomy" id="29920"/>
    <lineage>
        <taxon>Eukaryota</taxon>
        <taxon>Sar</taxon>
        <taxon>Stramenopiles</taxon>
        <taxon>Oomycota</taxon>
        <taxon>Peronosporomycetes</taxon>
        <taxon>Peronosporales</taxon>
        <taxon>Peronosporaceae</taxon>
        <taxon>Phytophthora</taxon>
    </lineage>
</organism>
<gene>
    <name evidence="1" type="ORF">JG687_00010322</name>
</gene>
<reference evidence="1" key="1">
    <citation type="submission" date="2021-01" db="EMBL/GenBank/DDBJ databases">
        <title>Phytophthora aleatoria, a newly-described species from Pinus radiata is distinct from Phytophthora cactorum isolates based on comparative genomics.</title>
        <authorList>
            <person name="Mcdougal R."/>
            <person name="Panda P."/>
            <person name="Williams N."/>
            <person name="Studholme D.J."/>
        </authorList>
    </citation>
    <scope>NUCLEOTIDE SEQUENCE</scope>
    <source>
        <strain evidence="1">NZFS 3830</strain>
    </source>
</reference>
<dbReference type="GO" id="GO:0140664">
    <property type="term" value="F:ATP-dependent DNA damage sensor activity"/>
    <property type="evidence" value="ECO:0007669"/>
    <property type="project" value="InterPro"/>
</dbReference>
<dbReference type="AlphaFoldDB" id="A0A8T1U7L1"/>
<dbReference type="GO" id="GO:0032300">
    <property type="term" value="C:mismatch repair complex"/>
    <property type="evidence" value="ECO:0007669"/>
    <property type="project" value="InterPro"/>
</dbReference>
<dbReference type="PANTHER" id="PTHR10073:SF47">
    <property type="entry name" value="DNA MISMATCH REPAIR PROTEIN MLH3"/>
    <property type="match status" value="1"/>
</dbReference>
<dbReference type="GO" id="GO:0006298">
    <property type="term" value="P:mismatch repair"/>
    <property type="evidence" value="ECO:0007669"/>
    <property type="project" value="InterPro"/>
</dbReference>
<dbReference type="EMBL" id="JAENGZ010000579">
    <property type="protein sequence ID" value="KAG6956886.1"/>
    <property type="molecule type" value="Genomic_DNA"/>
</dbReference>
<comment type="caution">
    <text evidence="1">The sequence shown here is derived from an EMBL/GenBank/DDBJ whole genome shotgun (WGS) entry which is preliminary data.</text>
</comment>
<name>A0A8T1U7L1_9STRA</name>
<dbReference type="PANTHER" id="PTHR10073">
    <property type="entry name" value="DNA MISMATCH REPAIR PROTEIN MLH, PMS, MUTL"/>
    <property type="match status" value="1"/>
</dbReference>
<dbReference type="GO" id="GO:0016887">
    <property type="term" value="F:ATP hydrolysis activity"/>
    <property type="evidence" value="ECO:0007669"/>
    <property type="project" value="InterPro"/>
</dbReference>
<evidence type="ECO:0008006" key="3">
    <source>
        <dbReference type="Google" id="ProtNLM"/>
    </source>
</evidence>
<proteinExistence type="predicted"/>
<dbReference type="Proteomes" id="UP000688947">
    <property type="component" value="Unassembled WGS sequence"/>
</dbReference>
<evidence type="ECO:0000313" key="1">
    <source>
        <dbReference type="EMBL" id="KAG6956886.1"/>
    </source>
</evidence>
<dbReference type="VEuPathDB" id="FungiDB:PC110_g1711"/>
<dbReference type="OrthoDB" id="429932at2759"/>
<evidence type="ECO:0000313" key="2">
    <source>
        <dbReference type="Proteomes" id="UP000688947"/>
    </source>
</evidence>
<sequence length="146" mass="16780">MNFKEREVLNHYEDLIRSWGFGFESITSEPESIFRKSGSVDKYRVLLYATPKVEKKAANADDFRDFIQFLSRTGKSYPHSRIRPPVITRLLHSRACRSAIMFGDHLSLGQCRDLIEDLKTCQLPFQCAHGRPSVVPLAEIHNADLK</sequence>